<evidence type="ECO:0000313" key="2">
    <source>
        <dbReference type="EMBL" id="MBW0478136.1"/>
    </source>
</evidence>
<feature type="region of interest" description="Disordered" evidence="1">
    <location>
        <begin position="1"/>
        <end position="25"/>
    </location>
</feature>
<dbReference type="EMBL" id="AVOT02005069">
    <property type="protein sequence ID" value="MBW0478136.1"/>
    <property type="molecule type" value="Genomic_DNA"/>
</dbReference>
<keyword evidence="3" id="KW-1185">Reference proteome</keyword>
<evidence type="ECO:0000256" key="1">
    <source>
        <dbReference type="SAM" id="MobiDB-lite"/>
    </source>
</evidence>
<dbReference type="Proteomes" id="UP000765509">
    <property type="component" value="Unassembled WGS sequence"/>
</dbReference>
<proteinExistence type="predicted"/>
<dbReference type="AlphaFoldDB" id="A0A9Q3GSD1"/>
<accession>A0A9Q3GSD1</accession>
<comment type="caution">
    <text evidence="2">The sequence shown here is derived from an EMBL/GenBank/DDBJ whole genome shotgun (WGS) entry which is preliminary data.</text>
</comment>
<gene>
    <name evidence="2" type="ORF">O181_017851</name>
</gene>
<reference evidence="2" key="1">
    <citation type="submission" date="2021-03" db="EMBL/GenBank/DDBJ databases">
        <title>Draft genome sequence of rust myrtle Austropuccinia psidii MF-1, a brazilian biotype.</title>
        <authorList>
            <person name="Quecine M.C."/>
            <person name="Pachon D.M.R."/>
            <person name="Bonatelli M.L."/>
            <person name="Correr F.H."/>
            <person name="Franceschini L.M."/>
            <person name="Leite T.F."/>
            <person name="Margarido G.R.A."/>
            <person name="Almeida C.A."/>
            <person name="Ferrarezi J.A."/>
            <person name="Labate C.A."/>
        </authorList>
    </citation>
    <scope>NUCLEOTIDE SEQUENCE</scope>
    <source>
        <strain evidence="2">MF-1</strain>
    </source>
</reference>
<evidence type="ECO:0000313" key="3">
    <source>
        <dbReference type="Proteomes" id="UP000765509"/>
    </source>
</evidence>
<feature type="compositionally biased region" description="Basic residues" evidence="1">
    <location>
        <begin position="82"/>
        <end position="91"/>
    </location>
</feature>
<feature type="region of interest" description="Disordered" evidence="1">
    <location>
        <begin position="41"/>
        <end position="108"/>
    </location>
</feature>
<feature type="compositionally biased region" description="Polar residues" evidence="1">
    <location>
        <begin position="1"/>
        <end position="19"/>
    </location>
</feature>
<feature type="region of interest" description="Disordered" evidence="1">
    <location>
        <begin position="439"/>
        <end position="472"/>
    </location>
</feature>
<protein>
    <submittedName>
        <fullName evidence="2">Uncharacterized protein</fullName>
    </submittedName>
</protein>
<feature type="region of interest" description="Disordered" evidence="1">
    <location>
        <begin position="491"/>
        <end position="511"/>
    </location>
</feature>
<dbReference type="OrthoDB" id="2507113at2759"/>
<name>A0A9Q3GSD1_9BASI</name>
<sequence length="536" mass="62140">MRFLNPNSHAQPTAGSLSGHTDAKPIQKAILERDKLIAQLLQQAEAKEPAKENPWGSNSQKTDKRKGHRIIFEDQVCNTPKAHSHTKKSKQTRSTQRPQVRPASSVRRNPIQMLMQDAPPDFKYTKVQSVLQNSQGVKLINEAQVQTLRDARSWKRKIGENIINMQDLYITYVHAMLAKLGIGIWEADLEEAPNSMYNEVCRVVALMKFCQIACSGAYQYMWANLTYCGYLGLLRTAYYHYVHYVLPKRYKKESLDQGCNEREVEKKVVQRARLRLDDWHYKFLVAHNYVKRYQIIASDVNEHSDDGYNAMAGVYVIKTLAHQSENATAFFHQLDCKIKDVEAMMGRGSNQQICWRTTIPIISEFKKTPKNFPIDFYLPEWFKDRDHSEKLMAADLSEVAFVPVKDLPPMGKKHPNERLGDISFNYKYWDLTIKDYKIEPRTPDSSERNSNAGDLSYYESGDLDTANPHHDVDNHLVTKQIIELERGEIELEPEEHNKEFEESQEAGGDVIISDAWDYRGRESQHSQMDYYEEHKW</sequence>
<feature type="compositionally biased region" description="Basic and acidic residues" evidence="1">
    <location>
        <begin position="491"/>
        <end position="501"/>
    </location>
</feature>
<organism evidence="2 3">
    <name type="scientific">Austropuccinia psidii MF-1</name>
    <dbReference type="NCBI Taxonomy" id="1389203"/>
    <lineage>
        <taxon>Eukaryota</taxon>
        <taxon>Fungi</taxon>
        <taxon>Dikarya</taxon>
        <taxon>Basidiomycota</taxon>
        <taxon>Pucciniomycotina</taxon>
        <taxon>Pucciniomycetes</taxon>
        <taxon>Pucciniales</taxon>
        <taxon>Sphaerophragmiaceae</taxon>
        <taxon>Austropuccinia</taxon>
    </lineage>
</organism>